<comment type="caution">
    <text evidence="1">The sequence shown here is derived from an EMBL/GenBank/DDBJ whole genome shotgun (WGS) entry which is preliminary data.</text>
</comment>
<evidence type="ECO:0000313" key="1">
    <source>
        <dbReference type="EMBL" id="KAL3403115.1"/>
    </source>
</evidence>
<name>A0ABD2XDE4_9HYME</name>
<dbReference type="AlphaFoldDB" id="A0ABD2XDE4"/>
<dbReference type="EMBL" id="JBJJXI010000032">
    <property type="protein sequence ID" value="KAL3403115.1"/>
    <property type="molecule type" value="Genomic_DNA"/>
</dbReference>
<sequence length="195" mass="23069">MDYWTNNEDVDDSATDGTHDEDDIAACPLTRLHARSHRGISLGNLRNYGKHFQLQHLVKLHLIHCKVKTGGEKLKTLKSMREEVDWENIKERQSFFHKFRFLTVGWKDNLPNLHDLFEQEEIEWMLVECVKGETIIMNSITFIDFVLRTGYKNEPELDEDGKPLLCRTTPVHYAYEQWSPGDEQKQRRQQQQQLQ</sequence>
<dbReference type="Proteomes" id="UP001627154">
    <property type="component" value="Unassembled WGS sequence"/>
</dbReference>
<keyword evidence="2" id="KW-1185">Reference proteome</keyword>
<organism evidence="1 2">
    <name type="scientific">Trichogramma kaykai</name>
    <dbReference type="NCBI Taxonomy" id="54128"/>
    <lineage>
        <taxon>Eukaryota</taxon>
        <taxon>Metazoa</taxon>
        <taxon>Ecdysozoa</taxon>
        <taxon>Arthropoda</taxon>
        <taxon>Hexapoda</taxon>
        <taxon>Insecta</taxon>
        <taxon>Pterygota</taxon>
        <taxon>Neoptera</taxon>
        <taxon>Endopterygota</taxon>
        <taxon>Hymenoptera</taxon>
        <taxon>Apocrita</taxon>
        <taxon>Proctotrupomorpha</taxon>
        <taxon>Chalcidoidea</taxon>
        <taxon>Trichogrammatidae</taxon>
        <taxon>Trichogramma</taxon>
    </lineage>
</organism>
<protein>
    <submittedName>
        <fullName evidence="1">Uncharacterized protein</fullName>
    </submittedName>
</protein>
<gene>
    <name evidence="1" type="ORF">TKK_004245</name>
</gene>
<evidence type="ECO:0000313" key="2">
    <source>
        <dbReference type="Proteomes" id="UP001627154"/>
    </source>
</evidence>
<reference evidence="1 2" key="1">
    <citation type="journal article" date="2024" name="bioRxiv">
        <title>A reference genome for Trichogramma kaykai: A tiny desert-dwelling parasitoid wasp with competing sex-ratio distorters.</title>
        <authorList>
            <person name="Culotta J."/>
            <person name="Lindsey A.R."/>
        </authorList>
    </citation>
    <scope>NUCLEOTIDE SEQUENCE [LARGE SCALE GENOMIC DNA]</scope>
    <source>
        <strain evidence="1 2">KSX58</strain>
    </source>
</reference>
<proteinExistence type="predicted"/>
<accession>A0ABD2XDE4</accession>